<dbReference type="SMART" id="SM00382">
    <property type="entry name" value="AAA"/>
    <property type="match status" value="2"/>
</dbReference>
<dbReference type="PROSITE" id="PS00211">
    <property type="entry name" value="ABC_TRANSPORTER_1"/>
    <property type="match status" value="2"/>
</dbReference>
<dbReference type="CDD" id="cd03244">
    <property type="entry name" value="ABCC_MRP_domain2"/>
    <property type="match status" value="1"/>
</dbReference>
<proteinExistence type="predicted"/>
<keyword evidence="2" id="KW-0813">Transport</keyword>
<gene>
    <name evidence="11" type="ORF">HHI36_006593</name>
</gene>
<feature type="transmembrane region" description="Helical" evidence="8">
    <location>
        <begin position="92"/>
        <end position="113"/>
    </location>
</feature>
<evidence type="ECO:0000259" key="9">
    <source>
        <dbReference type="PROSITE" id="PS50893"/>
    </source>
</evidence>
<feature type="transmembrane region" description="Helical" evidence="8">
    <location>
        <begin position="889"/>
        <end position="914"/>
    </location>
</feature>
<feature type="domain" description="ABC transporter" evidence="9">
    <location>
        <begin position="406"/>
        <end position="627"/>
    </location>
</feature>
<evidence type="ECO:0000313" key="12">
    <source>
        <dbReference type="Proteomes" id="UP001516400"/>
    </source>
</evidence>
<comment type="subcellular location">
    <subcellularLocation>
        <location evidence="1">Membrane</location>
        <topology evidence="1">Multi-pass membrane protein</topology>
    </subcellularLocation>
</comment>
<dbReference type="Gene3D" id="1.20.1560.10">
    <property type="entry name" value="ABC transporter type 1, transmembrane domain"/>
    <property type="match status" value="2"/>
</dbReference>
<accession>A0ABD2NY20</accession>
<feature type="transmembrane region" description="Helical" evidence="8">
    <location>
        <begin position="991"/>
        <end position="1011"/>
    </location>
</feature>
<dbReference type="FunFam" id="3.40.50.300:FF:000163">
    <property type="entry name" value="Multidrug resistance-associated protein member 4"/>
    <property type="match status" value="1"/>
</dbReference>
<feature type="transmembrane region" description="Helical" evidence="8">
    <location>
        <begin position="316"/>
        <end position="340"/>
    </location>
</feature>
<evidence type="ECO:0000256" key="8">
    <source>
        <dbReference type="SAM" id="Phobius"/>
    </source>
</evidence>
<feature type="transmembrane region" description="Helical" evidence="8">
    <location>
        <begin position="233"/>
        <end position="252"/>
    </location>
</feature>
<reference evidence="11 12" key="1">
    <citation type="journal article" date="2021" name="BMC Biol.">
        <title>Horizontally acquired antibacterial genes associated with adaptive radiation of ladybird beetles.</title>
        <authorList>
            <person name="Li H.S."/>
            <person name="Tang X.F."/>
            <person name="Huang Y.H."/>
            <person name="Xu Z.Y."/>
            <person name="Chen M.L."/>
            <person name="Du X.Y."/>
            <person name="Qiu B.Y."/>
            <person name="Chen P.T."/>
            <person name="Zhang W."/>
            <person name="Slipinski A."/>
            <person name="Escalona H.E."/>
            <person name="Waterhouse R.M."/>
            <person name="Zwick A."/>
            <person name="Pang H."/>
        </authorList>
    </citation>
    <scope>NUCLEOTIDE SEQUENCE [LARGE SCALE GENOMIC DNA]</scope>
    <source>
        <strain evidence="11">SYSU2018</strain>
    </source>
</reference>
<dbReference type="Proteomes" id="UP001516400">
    <property type="component" value="Unassembled WGS sequence"/>
</dbReference>
<evidence type="ECO:0000256" key="1">
    <source>
        <dbReference type="ARBA" id="ARBA00004141"/>
    </source>
</evidence>
<feature type="domain" description="ABC transporter" evidence="9">
    <location>
        <begin position="1088"/>
        <end position="1317"/>
    </location>
</feature>
<dbReference type="CDD" id="cd18580">
    <property type="entry name" value="ABC_6TM_ABCC_D2"/>
    <property type="match status" value="1"/>
</dbReference>
<dbReference type="SUPFAM" id="SSF52540">
    <property type="entry name" value="P-loop containing nucleoside triphosphate hydrolases"/>
    <property type="match status" value="2"/>
</dbReference>
<dbReference type="FunFam" id="3.40.50.300:FF:000482">
    <property type="entry name" value="Multidrug resistance-associated protein member 4"/>
    <property type="match status" value="1"/>
</dbReference>
<evidence type="ECO:0000256" key="7">
    <source>
        <dbReference type="ARBA" id="ARBA00023136"/>
    </source>
</evidence>
<dbReference type="GO" id="GO:0016020">
    <property type="term" value="C:membrane"/>
    <property type="evidence" value="ECO:0007669"/>
    <property type="project" value="UniProtKB-SubCell"/>
</dbReference>
<dbReference type="PANTHER" id="PTHR24223:SF415">
    <property type="entry name" value="FI20190P1"/>
    <property type="match status" value="1"/>
</dbReference>
<keyword evidence="12" id="KW-1185">Reference proteome</keyword>
<protein>
    <recommendedName>
        <fullName evidence="13">Multidrug resistance-associated protein 4-like</fullName>
    </recommendedName>
</protein>
<dbReference type="InterPro" id="IPR011527">
    <property type="entry name" value="ABC1_TM_dom"/>
</dbReference>
<dbReference type="EMBL" id="JABFTP020000144">
    <property type="protein sequence ID" value="KAL3283448.1"/>
    <property type="molecule type" value="Genomic_DNA"/>
</dbReference>
<dbReference type="PROSITE" id="PS50893">
    <property type="entry name" value="ABC_TRANSPORTER_2"/>
    <property type="match status" value="2"/>
</dbReference>
<dbReference type="GO" id="GO:0005524">
    <property type="term" value="F:ATP binding"/>
    <property type="evidence" value="ECO:0007669"/>
    <property type="project" value="UniProtKB-KW"/>
</dbReference>
<keyword evidence="5" id="KW-0067">ATP-binding</keyword>
<evidence type="ECO:0000259" key="10">
    <source>
        <dbReference type="PROSITE" id="PS50929"/>
    </source>
</evidence>
<evidence type="ECO:0000256" key="4">
    <source>
        <dbReference type="ARBA" id="ARBA00022741"/>
    </source>
</evidence>
<feature type="transmembrane region" description="Helical" evidence="8">
    <location>
        <begin position="352"/>
        <end position="375"/>
    </location>
</feature>
<organism evidence="11 12">
    <name type="scientific">Cryptolaemus montrouzieri</name>
    <dbReference type="NCBI Taxonomy" id="559131"/>
    <lineage>
        <taxon>Eukaryota</taxon>
        <taxon>Metazoa</taxon>
        <taxon>Ecdysozoa</taxon>
        <taxon>Arthropoda</taxon>
        <taxon>Hexapoda</taxon>
        <taxon>Insecta</taxon>
        <taxon>Pterygota</taxon>
        <taxon>Neoptera</taxon>
        <taxon>Endopterygota</taxon>
        <taxon>Coleoptera</taxon>
        <taxon>Polyphaga</taxon>
        <taxon>Cucujiformia</taxon>
        <taxon>Coccinelloidea</taxon>
        <taxon>Coccinellidae</taxon>
        <taxon>Scymninae</taxon>
        <taxon>Scymnini</taxon>
        <taxon>Cryptolaemus</taxon>
    </lineage>
</organism>
<feature type="transmembrane region" description="Helical" evidence="8">
    <location>
        <begin position="695"/>
        <end position="717"/>
    </location>
</feature>
<name>A0ABD2NY20_9CUCU</name>
<keyword evidence="3 8" id="KW-0812">Transmembrane</keyword>
<dbReference type="SUPFAM" id="SSF90123">
    <property type="entry name" value="ABC transporter transmembrane region"/>
    <property type="match status" value="2"/>
</dbReference>
<evidence type="ECO:0008006" key="13">
    <source>
        <dbReference type="Google" id="ProtNLM"/>
    </source>
</evidence>
<keyword evidence="6 8" id="KW-1133">Transmembrane helix</keyword>
<dbReference type="InterPro" id="IPR027417">
    <property type="entry name" value="P-loop_NTPase"/>
</dbReference>
<sequence length="1341" mass="150812">MEESYPLKRENPRKNANILSRLSFLWMRKICYEGNTTGLELKDVYKTQENDKSKKLADELQKVWDKEVEYSKLRNKEPSLLKAIFKAYALDYFGWGLLLFFNAVVIKALQPLVLSGLIKLFTQGEYTTEDVLIYAGGMCVLSLLTTLLGNQINCGVFLMGMRIRVALSSLIYRKILKLSQLSLGKTAAGQVVNLLSNDVARFDLVVLGLNYLWIGPIQVVIVSYLMWSQMGPSSMVGVLTMLIMTVPLQLLLGSLTSKNRIQVARKTDHRVRIMSEILSGIQVIKMYAWETPFEKVVELARKLEVKYLTTTSNIRAVMGSFMIFVERSTLAVTVICYVFLGNEIRADLVYSLTMYFNLLQFTLAIMLPFVISVGAESLVSIKRLREFLLMEEKETSKIISTPDNSIRLKHVDASWVPSTPTLRGLNIKIPPGSLCAVIGPIGSGKSSFLKLLLGELVASSGSIELSGDISYASQEPWLFASTVRNNILFGEEFDKSHYRTVTKVCALEKDFEQFPDGDKTTVGDRGVSLSGGQRARINLARAVYKDSDIYLLDDPLSAVDTKVGRHLFDECILGYLRGKTRILVTHQLQYLKSADIIIVLNKGVIEAQGTFKELSQSDLDFTKLLVAADESQENDNGKNVTRLLSTASQMSTVSSVGLESTQDVLKNDNEEKVESGYEGSSFWAYIRSGRSIPMICLLIFLFLFCQVLLSGIDYWIAFWTSQSEIRHSAKLLNLSSSSDPSVIMNIEVIDNSPDAYYSYIPAETEMKNIFSNITGTISSYTQYLQDHFTDTVVVDGKEHILLTTDALMYFYAFLILFSIFICLTRTFIYFYSCMNSSKSLHNKMFHCLLEAPMRFFDTNPAGRVLNRFSKDMGAIDELLPRSLMDVSQILLIMCGIIVMVAISNPYLLIVMAILGPVFLKIRTWFITVARNIKLIEGVAKSPVFSYVSSSIDGLTTIRATKNENLLMKQFDDHQDVHTSTWYLTVLCSSSFGLWLDFVCGVFVCAVVCGFVILDKYTEVEGSFIGLGISQSLVLVGMLQYGMKQVAEVVNYLTSVERVLEYTQLEREHPLETPKDKKPKEPWPNRGEIVFDHLSLRYVPSDPPVINNLSLEMMPTEKIGIVGRTGAGKSSLIAALFRLAPIEGRILIDGIDTKNLGLKDLRKKLSIIPQEPVLFSASMRYNLDPFNEFSDDKLWDVIEEVELKNDINSLDFMVTEGGSNFSVGQRQLICLARAILRNNRILILDEATANVDPKTDELIQKSIRRKFRNCTVLTIAHRLNTIMDSDKVLVMDSGCKVEFDHPHILLQNPEGYFTKMLLETGPTMTQNLKTIAFEAFQSKKLV</sequence>
<dbReference type="InterPro" id="IPR003439">
    <property type="entry name" value="ABC_transporter-like_ATP-bd"/>
</dbReference>
<dbReference type="CDD" id="cd03250">
    <property type="entry name" value="ABCC_MRP_domain1"/>
    <property type="match status" value="1"/>
</dbReference>
<dbReference type="PROSITE" id="PS50929">
    <property type="entry name" value="ABC_TM1F"/>
    <property type="match status" value="2"/>
</dbReference>
<evidence type="ECO:0000313" key="11">
    <source>
        <dbReference type="EMBL" id="KAL3283448.1"/>
    </source>
</evidence>
<feature type="domain" description="ABC transmembrane type-1" evidence="10">
    <location>
        <begin position="95"/>
        <end position="375"/>
    </location>
</feature>
<keyword evidence="4" id="KW-0547">Nucleotide-binding</keyword>
<dbReference type="InterPro" id="IPR044746">
    <property type="entry name" value="ABCC_6TM_D1"/>
</dbReference>
<evidence type="ECO:0000256" key="3">
    <source>
        <dbReference type="ARBA" id="ARBA00022692"/>
    </source>
</evidence>
<dbReference type="Pfam" id="PF00664">
    <property type="entry name" value="ABC_membrane"/>
    <property type="match status" value="2"/>
</dbReference>
<dbReference type="FunFam" id="1.20.1560.10:FF:000026">
    <property type="entry name" value="Multidrug resistance-associated protein lethal(2)03659"/>
    <property type="match status" value="1"/>
</dbReference>
<dbReference type="InterPro" id="IPR050173">
    <property type="entry name" value="ABC_transporter_C-like"/>
</dbReference>
<dbReference type="InterPro" id="IPR017871">
    <property type="entry name" value="ABC_transporter-like_CS"/>
</dbReference>
<dbReference type="InterPro" id="IPR044726">
    <property type="entry name" value="ABCC_6TM_D2"/>
</dbReference>
<feature type="transmembrane region" description="Helical" evidence="8">
    <location>
        <begin position="204"/>
        <end position="227"/>
    </location>
</feature>
<feature type="domain" description="ABC transmembrane type-1" evidence="10">
    <location>
        <begin position="787"/>
        <end position="1054"/>
    </location>
</feature>
<dbReference type="Gene3D" id="3.40.50.300">
    <property type="entry name" value="P-loop containing nucleotide triphosphate hydrolases"/>
    <property type="match status" value="2"/>
</dbReference>
<feature type="transmembrane region" description="Helical" evidence="8">
    <location>
        <begin position="808"/>
        <end position="831"/>
    </location>
</feature>
<dbReference type="Pfam" id="PF00005">
    <property type="entry name" value="ABC_tran"/>
    <property type="match status" value="2"/>
</dbReference>
<evidence type="ECO:0000256" key="2">
    <source>
        <dbReference type="ARBA" id="ARBA00022448"/>
    </source>
</evidence>
<feature type="transmembrane region" description="Helical" evidence="8">
    <location>
        <begin position="133"/>
        <end position="159"/>
    </location>
</feature>
<dbReference type="CDD" id="cd18579">
    <property type="entry name" value="ABC_6TM_ABCC_D1"/>
    <property type="match status" value="1"/>
</dbReference>
<feature type="transmembrane region" description="Helical" evidence="8">
    <location>
        <begin position="1023"/>
        <end position="1042"/>
    </location>
</feature>
<dbReference type="InterPro" id="IPR036640">
    <property type="entry name" value="ABC1_TM_sf"/>
</dbReference>
<comment type="caution">
    <text evidence="11">The sequence shown here is derived from an EMBL/GenBank/DDBJ whole genome shotgun (WGS) entry which is preliminary data.</text>
</comment>
<dbReference type="InterPro" id="IPR003593">
    <property type="entry name" value="AAA+_ATPase"/>
</dbReference>
<evidence type="ECO:0000256" key="5">
    <source>
        <dbReference type="ARBA" id="ARBA00022840"/>
    </source>
</evidence>
<evidence type="ECO:0000256" key="6">
    <source>
        <dbReference type="ARBA" id="ARBA00022989"/>
    </source>
</evidence>
<dbReference type="PANTHER" id="PTHR24223">
    <property type="entry name" value="ATP-BINDING CASSETTE SUB-FAMILY C"/>
    <property type="match status" value="1"/>
</dbReference>
<keyword evidence="7 8" id="KW-0472">Membrane</keyword>